<evidence type="ECO:0000259" key="2">
    <source>
        <dbReference type="Pfam" id="PF12539"/>
    </source>
</evidence>
<dbReference type="PANTHER" id="PTHR28006:SF1">
    <property type="entry name" value="MONOPOLIN COMPLEX SUBUNIT CSM1"/>
    <property type="match status" value="1"/>
</dbReference>
<reference evidence="3" key="1">
    <citation type="submission" date="2020-01" db="EMBL/GenBank/DDBJ databases">
        <authorList>
            <consortium name="DOE Joint Genome Institute"/>
            <person name="Haridas S."/>
            <person name="Albert R."/>
            <person name="Binder M."/>
            <person name="Bloem J."/>
            <person name="Labutti K."/>
            <person name="Salamov A."/>
            <person name="Andreopoulos B."/>
            <person name="Baker S.E."/>
            <person name="Barry K."/>
            <person name="Bills G."/>
            <person name="Bluhm B.H."/>
            <person name="Cannon C."/>
            <person name="Castanera R."/>
            <person name="Culley D.E."/>
            <person name="Daum C."/>
            <person name="Ezra D."/>
            <person name="Gonzalez J.B."/>
            <person name="Henrissat B."/>
            <person name="Kuo A."/>
            <person name="Liang C."/>
            <person name="Lipzen A."/>
            <person name="Lutzoni F."/>
            <person name="Magnuson J."/>
            <person name="Mondo S."/>
            <person name="Nolan M."/>
            <person name="Ohm R."/>
            <person name="Pangilinan J."/>
            <person name="Park H.-J."/>
            <person name="Ramirez L."/>
            <person name="Alfaro M."/>
            <person name="Sun H."/>
            <person name="Tritt A."/>
            <person name="Yoshinaga Y."/>
            <person name="Zwiers L.-H."/>
            <person name="Turgeon B.G."/>
            <person name="Goodwin S.B."/>
            <person name="Spatafora J.W."/>
            <person name="Crous P.W."/>
            <person name="Grigoriev I.V."/>
        </authorList>
    </citation>
    <scope>NUCLEOTIDE SEQUENCE</scope>
    <source>
        <strain evidence="3">P77</strain>
    </source>
</reference>
<dbReference type="GO" id="GO:0005730">
    <property type="term" value="C:nucleolus"/>
    <property type="evidence" value="ECO:0007669"/>
    <property type="project" value="TreeGrafter"/>
</dbReference>
<feature type="compositionally biased region" description="Polar residues" evidence="1">
    <location>
        <begin position="60"/>
        <end position="81"/>
    </location>
</feature>
<evidence type="ECO:0000313" key="4">
    <source>
        <dbReference type="Proteomes" id="UP000800040"/>
    </source>
</evidence>
<feature type="region of interest" description="Disordered" evidence="1">
    <location>
        <begin position="60"/>
        <end position="83"/>
    </location>
</feature>
<protein>
    <recommendedName>
        <fullName evidence="2">Monopolin complex subunit Csm1/Pcs1 C-terminal domain-containing protein</fullName>
    </recommendedName>
</protein>
<evidence type="ECO:0000313" key="3">
    <source>
        <dbReference type="EMBL" id="KAF1830241.1"/>
    </source>
</evidence>
<dbReference type="AlphaFoldDB" id="A0A6A5K0L4"/>
<dbReference type="OrthoDB" id="2431049at2759"/>
<organism evidence="3 4">
    <name type="scientific">Decorospora gaudefroyi</name>
    <dbReference type="NCBI Taxonomy" id="184978"/>
    <lineage>
        <taxon>Eukaryota</taxon>
        <taxon>Fungi</taxon>
        <taxon>Dikarya</taxon>
        <taxon>Ascomycota</taxon>
        <taxon>Pezizomycotina</taxon>
        <taxon>Dothideomycetes</taxon>
        <taxon>Pleosporomycetidae</taxon>
        <taxon>Pleosporales</taxon>
        <taxon>Pleosporineae</taxon>
        <taxon>Pleosporaceae</taxon>
        <taxon>Decorospora</taxon>
    </lineage>
</organism>
<name>A0A6A5K0L4_9PLEO</name>
<evidence type="ECO:0000256" key="1">
    <source>
        <dbReference type="SAM" id="MobiDB-lite"/>
    </source>
</evidence>
<dbReference type="Pfam" id="PF12539">
    <property type="entry name" value="Csm1"/>
    <property type="match status" value="1"/>
</dbReference>
<dbReference type="GO" id="GO:0045144">
    <property type="term" value="P:meiotic sister chromatid segregation"/>
    <property type="evidence" value="ECO:0007669"/>
    <property type="project" value="TreeGrafter"/>
</dbReference>
<accession>A0A6A5K0L4</accession>
<dbReference type="GO" id="GO:1990644">
    <property type="term" value="F:microtubule site clamp"/>
    <property type="evidence" value="ECO:0007669"/>
    <property type="project" value="TreeGrafter"/>
</dbReference>
<dbReference type="InterPro" id="IPR020981">
    <property type="entry name" value="Csm1/Pcs1_C"/>
</dbReference>
<dbReference type="FunFam" id="3.90.1150.80:FF:000001">
    <property type="entry name" value="Chromosome segregation protein (Pcs1)"/>
    <property type="match status" value="1"/>
</dbReference>
<dbReference type="CDD" id="cd23787">
    <property type="entry name" value="RWD_CSM1"/>
    <property type="match status" value="1"/>
</dbReference>
<gene>
    <name evidence="3" type="ORF">BDW02DRAFT_508081</name>
</gene>
<dbReference type="GO" id="GO:0072686">
    <property type="term" value="C:mitotic spindle"/>
    <property type="evidence" value="ECO:0007669"/>
    <property type="project" value="TreeGrafter"/>
</dbReference>
<dbReference type="GO" id="GO:0051315">
    <property type="term" value="P:attachment of mitotic spindle microtubules to kinetochore"/>
    <property type="evidence" value="ECO:0007669"/>
    <property type="project" value="TreeGrafter"/>
</dbReference>
<dbReference type="Proteomes" id="UP000800040">
    <property type="component" value="Unassembled WGS sequence"/>
</dbReference>
<dbReference type="EMBL" id="ML975404">
    <property type="protein sequence ID" value="KAF1830241.1"/>
    <property type="molecule type" value="Genomic_DNA"/>
</dbReference>
<feature type="region of interest" description="Disordered" evidence="1">
    <location>
        <begin position="111"/>
        <end position="133"/>
    </location>
</feature>
<dbReference type="InterPro" id="IPR040349">
    <property type="entry name" value="Csm1/Pcs1"/>
</dbReference>
<dbReference type="GO" id="GO:0033551">
    <property type="term" value="C:monopolin complex"/>
    <property type="evidence" value="ECO:0007669"/>
    <property type="project" value="InterPro"/>
</dbReference>
<dbReference type="GO" id="GO:0034506">
    <property type="term" value="C:chromosome, centromeric core domain"/>
    <property type="evidence" value="ECO:0007669"/>
    <property type="project" value="TreeGrafter"/>
</dbReference>
<feature type="domain" description="Monopolin complex subunit Csm1/Pcs1 C-terminal" evidence="2">
    <location>
        <begin position="153"/>
        <end position="237"/>
    </location>
</feature>
<sequence length="261" mass="29096">MRRKVGDLTRKLEAMTAKYETLKEAASSGKESHFDQLKKRTDQIAKDQDAVIKALRQQLTDSQSRTSDLSPLQKELASTSKESARLAAENKKLVASLTAAQNENKNLSSKLAAARQPEQTKTVPGSAVKPRTTGVVLPGNAEAAKEATLAKQKVDLYSDLTNLVILGIKKSEDDEDVYDCLQTGRNGTLHFHLTVSTNAQSYEDTEFIYQPLLNEQRDKELLDLLPDYLTEEICFPRLQAAKFYCKVVDSMSKKVVLEEEE</sequence>
<dbReference type="InterPro" id="IPR038608">
    <property type="entry name" value="Csm1/Pcs1_C_sf"/>
</dbReference>
<dbReference type="PANTHER" id="PTHR28006">
    <property type="entry name" value="MONOPOLIN COMPLEX SUBUNIT CSM1"/>
    <property type="match status" value="1"/>
</dbReference>
<keyword evidence="4" id="KW-1185">Reference proteome</keyword>
<proteinExistence type="predicted"/>
<dbReference type="Gene3D" id="3.90.1150.80">
    <property type="match status" value="1"/>
</dbReference>